<evidence type="ECO:0000256" key="8">
    <source>
        <dbReference type="ARBA" id="ARBA00023133"/>
    </source>
</evidence>
<feature type="binding site" description="axial binding residue" evidence="12">
    <location>
        <position position="14"/>
    </location>
    <ligand>
        <name>Fe-coproporphyrin III</name>
        <dbReference type="ChEBI" id="CHEBI:68438"/>
    </ligand>
    <ligandPart>
        <name>Fe</name>
        <dbReference type="ChEBI" id="CHEBI:18248"/>
    </ligandPart>
</feature>
<keyword evidence="15" id="KW-1185">Reference proteome</keyword>
<gene>
    <name evidence="14" type="primary">hemH</name>
    <name evidence="12" type="synonym">cpfC</name>
    <name evidence="14" type="ORF">DL897_14360</name>
</gene>
<protein>
    <recommendedName>
        <fullName evidence="4 12">Coproporphyrin III ferrochelatase</fullName>
        <ecNumber evidence="3 12">4.99.1.9</ecNumber>
    </recommendedName>
</protein>
<dbReference type="Proteomes" id="UP000251213">
    <property type="component" value="Unassembled WGS sequence"/>
</dbReference>
<organism evidence="14 15">
    <name type="scientific">Thermoflavimicrobium daqui</name>
    <dbReference type="NCBI Taxonomy" id="2137476"/>
    <lineage>
        <taxon>Bacteria</taxon>
        <taxon>Bacillati</taxon>
        <taxon>Bacillota</taxon>
        <taxon>Bacilli</taxon>
        <taxon>Bacillales</taxon>
        <taxon>Thermoactinomycetaceae</taxon>
        <taxon>Thermoflavimicrobium</taxon>
    </lineage>
</organism>
<dbReference type="PROSITE" id="PS00534">
    <property type="entry name" value="FERROCHELATASE"/>
    <property type="match status" value="1"/>
</dbReference>
<dbReference type="InterPro" id="IPR019772">
    <property type="entry name" value="Ferrochelatase_AS"/>
</dbReference>
<dbReference type="UniPathway" id="UPA00252"/>
<feature type="binding site" evidence="12">
    <location>
        <position position="184"/>
    </location>
    <ligand>
        <name>Fe(2+)</name>
        <dbReference type="ChEBI" id="CHEBI:29033"/>
    </ligand>
</feature>
<dbReference type="NCBIfam" id="TIGR00109">
    <property type="entry name" value="hemH"/>
    <property type="match status" value="1"/>
</dbReference>
<evidence type="ECO:0000256" key="11">
    <source>
        <dbReference type="ARBA" id="ARBA00024536"/>
    </source>
</evidence>
<comment type="function">
    <text evidence="12 13">Involved in coproporphyrin-dependent heme b biosynthesis. Catalyzes the insertion of ferrous iron into coproporphyrin III to form Fe-coproporphyrin III.</text>
</comment>
<evidence type="ECO:0000256" key="4">
    <source>
        <dbReference type="ARBA" id="ARBA00019484"/>
    </source>
</evidence>
<evidence type="ECO:0000256" key="5">
    <source>
        <dbReference type="ARBA" id="ARBA00022490"/>
    </source>
</evidence>
<dbReference type="SUPFAM" id="SSF53800">
    <property type="entry name" value="Chelatase"/>
    <property type="match status" value="1"/>
</dbReference>
<feature type="binding site" evidence="12">
    <location>
        <position position="55"/>
    </location>
    <ligand>
        <name>Fe-coproporphyrin III</name>
        <dbReference type="ChEBI" id="CHEBI:68438"/>
    </ligand>
</feature>
<comment type="similarity">
    <text evidence="2 12 13">Belongs to the ferrochelatase family.</text>
</comment>
<evidence type="ECO:0000313" key="15">
    <source>
        <dbReference type="Proteomes" id="UP000251213"/>
    </source>
</evidence>
<accession>A0A364K2F2</accession>
<dbReference type="HAMAP" id="MF_00323">
    <property type="entry name" value="Ferrochelatase"/>
    <property type="match status" value="1"/>
</dbReference>
<evidence type="ECO:0000256" key="12">
    <source>
        <dbReference type="HAMAP-Rule" id="MF_00323"/>
    </source>
</evidence>
<feature type="binding site" evidence="12">
    <location>
        <position position="31"/>
    </location>
    <ligand>
        <name>Fe-coproporphyrin III</name>
        <dbReference type="ChEBI" id="CHEBI:68438"/>
    </ligand>
</feature>
<evidence type="ECO:0000256" key="3">
    <source>
        <dbReference type="ARBA" id="ARBA00013215"/>
    </source>
</evidence>
<comment type="pathway">
    <text evidence="1 12 13">Porphyrin-containing compound metabolism; protoheme biosynthesis.</text>
</comment>
<name>A0A364K2F2_9BACL</name>
<evidence type="ECO:0000256" key="1">
    <source>
        <dbReference type="ARBA" id="ARBA00004744"/>
    </source>
</evidence>
<evidence type="ECO:0000256" key="6">
    <source>
        <dbReference type="ARBA" id="ARBA00022723"/>
    </source>
</evidence>
<comment type="catalytic activity">
    <reaction evidence="11">
        <text>Fe-coproporphyrin III + 2 H(+) = coproporphyrin III + Fe(2+)</text>
        <dbReference type="Rhea" id="RHEA:49572"/>
        <dbReference type="ChEBI" id="CHEBI:15378"/>
        <dbReference type="ChEBI" id="CHEBI:29033"/>
        <dbReference type="ChEBI" id="CHEBI:68438"/>
        <dbReference type="ChEBI" id="CHEBI:131725"/>
        <dbReference type="EC" id="4.99.1.9"/>
    </reaction>
    <physiologicalReaction direction="right-to-left" evidence="11">
        <dbReference type="Rhea" id="RHEA:49574"/>
    </physiologicalReaction>
</comment>
<dbReference type="InterPro" id="IPR033644">
    <property type="entry name" value="Ferrochelatase_C"/>
</dbReference>
<dbReference type="CDD" id="cd00419">
    <property type="entry name" value="Ferrochelatase_C"/>
    <property type="match status" value="1"/>
</dbReference>
<keyword evidence="8 12" id="KW-0350">Heme biosynthesis</keyword>
<dbReference type="PANTHER" id="PTHR11108:SF1">
    <property type="entry name" value="FERROCHELATASE, MITOCHONDRIAL"/>
    <property type="match status" value="1"/>
</dbReference>
<evidence type="ECO:0000256" key="2">
    <source>
        <dbReference type="ARBA" id="ARBA00007718"/>
    </source>
</evidence>
<evidence type="ECO:0000256" key="13">
    <source>
        <dbReference type="RuleBase" id="RU000607"/>
    </source>
</evidence>
<dbReference type="GO" id="GO:0006783">
    <property type="term" value="P:heme biosynthetic process"/>
    <property type="evidence" value="ECO:0007669"/>
    <property type="project" value="UniProtKB-UniRule"/>
</dbReference>
<sequence length="314" mass="36000">MSEKKRMGLLLMAYGTPRKPEDLIPYYTHIRHGRKPSDELIQDLRERYEAIGGISPLAHITEEQVAAIEKRLNEVQSEIEFKAYLGLKHIHPFIEEAVEQMHLDGITEAISLVLAPHYSTFSVKSYNGRAKQKADGLGNLVIHSIDSWYKEPKFIGYWADQLKHTTQQIPDEKRAKTVVIFSAHSLPEKILQMNDPYPEQLQETAELIAKEADIQHYEIGWQSAGNTPDPWLGPDVQDLTRQLHDEKGYTSFIYCPVGFVADHLEVLYDNDIECKVVCDELGADYYRPDMPNTKPMFIDSLVTVIRNQLAQQKH</sequence>
<dbReference type="FunFam" id="3.40.50.1400:FF:000009">
    <property type="entry name" value="Ferrochelatase"/>
    <property type="match status" value="1"/>
</dbReference>
<dbReference type="GO" id="GO:0004325">
    <property type="term" value="F:ferrochelatase activity"/>
    <property type="evidence" value="ECO:0007669"/>
    <property type="project" value="UniProtKB-UniRule"/>
</dbReference>
<dbReference type="AlphaFoldDB" id="A0A364K2F2"/>
<dbReference type="InterPro" id="IPR033659">
    <property type="entry name" value="Ferrochelatase_N"/>
</dbReference>
<dbReference type="NCBIfam" id="NF009095">
    <property type="entry name" value="PRK12435.1"/>
    <property type="match status" value="1"/>
</dbReference>
<keyword evidence="10 12" id="KW-0627">Porphyrin biosynthesis</keyword>
<dbReference type="OrthoDB" id="9776380at2"/>
<proteinExistence type="inferred from homology"/>
<keyword evidence="9 12" id="KW-0456">Lyase</keyword>
<keyword evidence="6 12" id="KW-0479">Metal-binding</keyword>
<dbReference type="Pfam" id="PF00762">
    <property type="entry name" value="Ferrochelatase"/>
    <property type="match status" value="1"/>
</dbReference>
<dbReference type="GO" id="GO:0046872">
    <property type="term" value="F:metal ion binding"/>
    <property type="evidence" value="ECO:0007669"/>
    <property type="project" value="UniProtKB-UniRule"/>
</dbReference>
<evidence type="ECO:0000256" key="10">
    <source>
        <dbReference type="ARBA" id="ARBA00023244"/>
    </source>
</evidence>
<evidence type="ECO:0000256" key="7">
    <source>
        <dbReference type="ARBA" id="ARBA00023004"/>
    </source>
</evidence>
<feature type="binding site" evidence="12">
    <location>
        <position position="265"/>
    </location>
    <ligand>
        <name>Fe(2+)</name>
        <dbReference type="ChEBI" id="CHEBI:29033"/>
    </ligand>
</feature>
<evidence type="ECO:0000313" key="14">
    <source>
        <dbReference type="EMBL" id="RAL22610.1"/>
    </source>
</evidence>
<dbReference type="Gene3D" id="3.40.50.1400">
    <property type="match status" value="2"/>
</dbReference>
<feature type="binding site" evidence="12">
    <location>
        <begin position="47"/>
        <end position="48"/>
    </location>
    <ligand>
        <name>Fe-coproporphyrin III</name>
        <dbReference type="ChEBI" id="CHEBI:68438"/>
    </ligand>
</feature>
<dbReference type="EMBL" id="QJKK01000009">
    <property type="protein sequence ID" value="RAL22610.1"/>
    <property type="molecule type" value="Genomic_DNA"/>
</dbReference>
<keyword evidence="7 12" id="KW-0408">Iron</keyword>
<keyword evidence="5 12" id="KW-0963">Cytoplasm</keyword>
<reference evidence="14 15" key="1">
    <citation type="submission" date="2018-06" db="EMBL/GenBank/DDBJ databases">
        <title>Thermoflavimicrobium daqus sp. nov., a thermophilic microbe isolated from Moutai-flavour Daqu.</title>
        <authorList>
            <person name="Wang X."/>
            <person name="Zhou H."/>
        </authorList>
    </citation>
    <scope>NUCLEOTIDE SEQUENCE [LARGE SCALE GENOMIC DNA]</scope>
    <source>
        <strain evidence="14 15">FBKL4.011</strain>
    </source>
</reference>
<evidence type="ECO:0000256" key="9">
    <source>
        <dbReference type="ARBA" id="ARBA00023239"/>
    </source>
</evidence>
<comment type="caution">
    <text evidence="14">The sequence shown here is derived from an EMBL/GenBank/DDBJ whole genome shotgun (WGS) entry which is preliminary data.</text>
</comment>
<dbReference type="PANTHER" id="PTHR11108">
    <property type="entry name" value="FERROCHELATASE"/>
    <property type="match status" value="1"/>
</dbReference>
<dbReference type="EC" id="4.99.1.9" evidence="3 12"/>
<comment type="subcellular location">
    <subcellularLocation>
        <location evidence="12 13">Cytoplasm</location>
    </subcellularLocation>
</comment>
<reference evidence="14 15" key="2">
    <citation type="submission" date="2018-06" db="EMBL/GenBank/DDBJ databases">
        <authorList>
            <person name="Zhirakovskaya E."/>
        </authorList>
    </citation>
    <scope>NUCLEOTIDE SEQUENCE [LARGE SCALE GENOMIC DNA]</scope>
    <source>
        <strain evidence="14 15">FBKL4.011</strain>
    </source>
</reference>
<dbReference type="InterPro" id="IPR001015">
    <property type="entry name" value="Ferrochelatase"/>
</dbReference>
<feature type="binding site" evidence="12">
    <location>
        <position position="126"/>
    </location>
    <ligand>
        <name>Fe-coproporphyrin III</name>
        <dbReference type="ChEBI" id="CHEBI:68438"/>
    </ligand>
</feature>
<dbReference type="GO" id="GO:0005737">
    <property type="term" value="C:cytoplasm"/>
    <property type="evidence" value="ECO:0007669"/>
    <property type="project" value="UniProtKB-SubCell"/>
</dbReference>
<dbReference type="CDD" id="cd03411">
    <property type="entry name" value="Ferrochelatase_N"/>
    <property type="match status" value="1"/>
</dbReference>